<reference evidence="2" key="1">
    <citation type="submission" date="2023-06" db="EMBL/GenBank/DDBJ databases">
        <title>Draft genome of Marssonina rosae.</title>
        <authorList>
            <person name="Cheng Q."/>
        </authorList>
    </citation>
    <scope>NUCLEOTIDE SEQUENCE</scope>
    <source>
        <strain evidence="2">R4</strain>
    </source>
</reference>
<sequence length="1368" mass="149889">MDLPLCSSSSRPQPARSASPLPSNPLPQHQIPCSLELELDRARISGQGSRSSLSSINSITCASATSIPRVSAHSDFSEATFAHYATPRHPKKPRSERGLSDRSEPLAPLDRASVVTSALRTRHGSSSCALVLETRLDFEGLVTNSPLLLEDRRASMGHWHRTFGTSRRNLPEDEETPSRIPSEEDDMSREEYHMSRRDHPDEEFGLPRPTGYFDASEFGDSVDSRYNRYPINLKPSVNSPDMHPSMRAAAEKHQVSPVPCAQNTRHYPGTGSTVPETSSTVSQDLSESRYLPGLTPSAKVDVASTHNEYTEGLAGICLKQTSGINLSPSQAPFNASAGSNYSTGCTSSSKRSSPSDRTRIFSSQIASHNRDSSRIRQVHDPILHGRDGNLRQRARSLYKEASTSTDTRANVDEGSYFVSHTIAKTGPKNDVSCLESLYNDDSEIPVNHDAGYDANHDGYTNQDDREKIPPNDKESVDYRREQEERRKITDKRDERSEVAVSQRPKDPIGNGSGSGTSCEQSKEKRKKVIQPRSEMTTAAATPSRVNVNGQVVSPSIRSQTSAFDMMERVSRSAPTASVGIDHILDHASDLMQNLYASSRADVRYFSDEMLTDFRAKSQTSDNEATLSSEIPINFLISDSRFPNNVADPVEEAEGEVQTAEFSSRDAGADLSSADEVNTNTLKKNKVMATKQKTQSVLRQSISKFNLRERATMPQSTPRPRPVIGEPLRPEHTWGKGTVMEEALDLPPPSPSMGLILSSKDFFTVTPRAADYASVPTLRKSSTIAQMNSQPSTLRPALKPAASQGTGAAAAPRMRRSTNTVHFDLPAAPPQLTKSTSVAQMMSRVPLLSRAPAVRSRYLASKLNSITDVSENVSSLEQSTEVHDNMASDDLQASGVSSLRLSIPLAPGPPLSKSKSRLSMFGLSNNKGPKDLRKTISDPIAQTSEHLQGRGIQFAGVTGQPLPSNAGVDPRLMNPNFNTTENSPGPGYLASLQSANMITHVEGNRLVLGSGVSNVALNTTRNPGLANTTSSQRSQEQNKSTTDNGPLLGSDLADLENERGRSPGTMSNFTQCDDQGQRTRLSVISPRQYSSMNEPRTRHTPTPTQIPSPISELANVSRSFTNPGISSRPEENTSSTLEHSLMRRIAPARLQSSGIPMAKSRNLDSFSSFGRSMVNVAVRNQSTAFLRAEPTTAVSVEPAVAQAPDEKKLDMVYESPDGVYPWSGYLSGLENRYRTEFQDQLLSSPTAMERLQSRQEPSRPDMRRHMSDQSHVDIDNVVDTVGLANYANEEERMCKTTEVLTTLRVVQRAFIVLAGRCVGEATRRSLWEYQGLFAQVSRMPALKPRPRDVLQTGLMSRFSRVIGRSYEDV</sequence>
<feature type="compositionally biased region" description="Polar residues" evidence="1">
    <location>
        <begin position="261"/>
        <end position="285"/>
    </location>
</feature>
<feature type="region of interest" description="Disordered" evidence="1">
    <location>
        <begin position="1"/>
        <end position="32"/>
    </location>
</feature>
<feature type="region of interest" description="Disordered" evidence="1">
    <location>
        <begin position="1243"/>
        <end position="1270"/>
    </location>
</feature>
<keyword evidence="3" id="KW-1185">Reference proteome</keyword>
<organism evidence="2 3">
    <name type="scientific">Diplocarpon rosae</name>
    <dbReference type="NCBI Taxonomy" id="946125"/>
    <lineage>
        <taxon>Eukaryota</taxon>
        <taxon>Fungi</taxon>
        <taxon>Dikarya</taxon>
        <taxon>Ascomycota</taxon>
        <taxon>Pezizomycotina</taxon>
        <taxon>Leotiomycetes</taxon>
        <taxon>Helotiales</taxon>
        <taxon>Drepanopezizaceae</taxon>
        <taxon>Diplocarpon</taxon>
    </lineage>
</organism>
<feature type="region of interest" description="Disordered" evidence="1">
    <location>
        <begin position="82"/>
        <end position="108"/>
    </location>
</feature>
<feature type="compositionally biased region" description="Basic and acidic residues" evidence="1">
    <location>
        <begin position="189"/>
        <end position="202"/>
    </location>
</feature>
<feature type="region of interest" description="Disordered" evidence="1">
    <location>
        <begin position="258"/>
        <end position="293"/>
    </location>
</feature>
<evidence type="ECO:0000256" key="1">
    <source>
        <dbReference type="SAM" id="MobiDB-lite"/>
    </source>
</evidence>
<feature type="compositionally biased region" description="Basic and acidic residues" evidence="1">
    <location>
        <begin position="450"/>
        <end position="497"/>
    </location>
</feature>
<feature type="region of interest" description="Disordered" evidence="1">
    <location>
        <begin position="444"/>
        <end position="541"/>
    </location>
</feature>
<feature type="compositionally biased region" description="Polar residues" evidence="1">
    <location>
        <begin position="1063"/>
        <end position="1093"/>
    </location>
</feature>
<feature type="region of interest" description="Disordered" evidence="1">
    <location>
        <begin position="709"/>
        <end position="728"/>
    </location>
</feature>
<feature type="compositionally biased region" description="Low complexity" evidence="1">
    <location>
        <begin position="1099"/>
        <end position="1108"/>
    </location>
</feature>
<comment type="caution">
    <text evidence="2">The sequence shown here is derived from an EMBL/GenBank/DDBJ whole genome shotgun (WGS) entry which is preliminary data.</text>
</comment>
<accession>A0AAD9WCR7</accession>
<dbReference type="Proteomes" id="UP001285354">
    <property type="component" value="Unassembled WGS sequence"/>
</dbReference>
<proteinExistence type="predicted"/>
<feature type="compositionally biased region" description="Basic and acidic residues" evidence="1">
    <location>
        <begin position="1250"/>
        <end position="1270"/>
    </location>
</feature>
<protein>
    <submittedName>
        <fullName evidence="2">Uncharacterized protein</fullName>
    </submittedName>
</protein>
<feature type="compositionally biased region" description="Polar residues" evidence="1">
    <location>
        <begin position="1018"/>
        <end position="1043"/>
    </location>
</feature>
<feature type="compositionally biased region" description="Low complexity" evidence="1">
    <location>
        <begin position="342"/>
        <end position="352"/>
    </location>
</feature>
<dbReference type="EMBL" id="JAUBYV010000005">
    <property type="protein sequence ID" value="KAK2626762.1"/>
    <property type="molecule type" value="Genomic_DNA"/>
</dbReference>
<feature type="compositionally biased region" description="Basic and acidic residues" evidence="1">
    <location>
        <begin position="93"/>
        <end position="104"/>
    </location>
</feature>
<name>A0AAD9WCR7_9HELO</name>
<feature type="compositionally biased region" description="Low complexity" evidence="1">
    <location>
        <begin position="7"/>
        <end position="21"/>
    </location>
</feature>
<feature type="region of interest" description="Disordered" evidence="1">
    <location>
        <begin position="335"/>
        <end position="357"/>
    </location>
</feature>
<evidence type="ECO:0000313" key="2">
    <source>
        <dbReference type="EMBL" id="KAK2626762.1"/>
    </source>
</evidence>
<feature type="region of interest" description="Disordered" evidence="1">
    <location>
        <begin position="1018"/>
        <end position="1108"/>
    </location>
</feature>
<gene>
    <name evidence="2" type="ORF">QTJ16_003937</name>
</gene>
<evidence type="ECO:0000313" key="3">
    <source>
        <dbReference type="Proteomes" id="UP001285354"/>
    </source>
</evidence>
<feature type="region of interest" description="Disordered" evidence="1">
    <location>
        <begin position="165"/>
        <end position="209"/>
    </location>
</feature>